<evidence type="ECO:0000256" key="1">
    <source>
        <dbReference type="ARBA" id="ARBA00023098"/>
    </source>
</evidence>
<dbReference type="EMBL" id="MK500482">
    <property type="protein sequence ID" value="QBK90410.1"/>
    <property type="molecule type" value="Genomic_DNA"/>
</dbReference>
<keyword evidence="2" id="KW-0442">Lipid degradation</keyword>
<dbReference type="SUPFAM" id="SSF52151">
    <property type="entry name" value="FabD/lysophospholipase-like"/>
    <property type="match status" value="1"/>
</dbReference>
<organism evidence="4">
    <name type="scientific">Pithovirus LCPAC103</name>
    <dbReference type="NCBI Taxonomy" id="2506588"/>
    <lineage>
        <taxon>Viruses</taxon>
        <taxon>Pithoviruses</taxon>
    </lineage>
</organism>
<sequence length="362" mass="40300">MDDESKSSAMISDAVSCWKPDVLVIGPGGMKGFKYLGAVWAMESANLLTEVKILLGVSVGAAFGLLWLAGYKIPEIFRTAADSGIFHGIDSIDIKQVISELGAISNENIEDMLNEKLENKYGFVPTLYKFYLLTGIKYEILSSNLDNVDGDYISYETDPDLSAVEACMLSMNIPFIFQVLRYKGCSMIDGAFSNPYPVDRYDYGDHRILGLALETEFSSDPSANIASYIYRILNHPITLLRRNIKKHCSERCKHIMLYSSMADITGMSMDLDMKKQMLIAGWSCAATFVRRLQAGVDSIEIPEEGEVPLVSEDEVLDELNTAPASWSDSFLTLEQLDEPDSDDNDKYVYIQLTDRAAKKLGL</sequence>
<dbReference type="GO" id="GO:0016042">
    <property type="term" value="P:lipid catabolic process"/>
    <property type="evidence" value="ECO:0007669"/>
    <property type="project" value="UniProtKB-UniRule"/>
</dbReference>
<keyword evidence="2" id="KW-0378">Hydrolase</keyword>
<proteinExistence type="predicted"/>
<feature type="short sequence motif" description="GXSXG" evidence="2">
    <location>
        <begin position="56"/>
        <end position="60"/>
    </location>
</feature>
<dbReference type="PANTHER" id="PTHR46394">
    <property type="entry name" value="ANNEXIN"/>
    <property type="match status" value="1"/>
</dbReference>
<evidence type="ECO:0000259" key="3">
    <source>
        <dbReference type="PROSITE" id="PS51635"/>
    </source>
</evidence>
<name>A0A481Z5P9_9VIRU</name>
<dbReference type="Pfam" id="PF01734">
    <property type="entry name" value="Patatin"/>
    <property type="match status" value="1"/>
</dbReference>
<dbReference type="InterPro" id="IPR052580">
    <property type="entry name" value="Lipid_Hydrolase"/>
</dbReference>
<dbReference type="PROSITE" id="PS51635">
    <property type="entry name" value="PNPLA"/>
    <property type="match status" value="1"/>
</dbReference>
<feature type="domain" description="PNPLA" evidence="3">
    <location>
        <begin position="23"/>
        <end position="202"/>
    </location>
</feature>
<gene>
    <name evidence="4" type="ORF">LCPAC103_00910</name>
</gene>
<feature type="short sequence motif" description="DGA/G" evidence="2">
    <location>
        <begin position="189"/>
        <end position="191"/>
    </location>
</feature>
<evidence type="ECO:0000256" key="2">
    <source>
        <dbReference type="PROSITE-ProRule" id="PRU01161"/>
    </source>
</evidence>
<dbReference type="PANTHER" id="PTHR46394:SF1">
    <property type="entry name" value="PNPLA DOMAIN-CONTAINING PROTEIN"/>
    <property type="match status" value="1"/>
</dbReference>
<dbReference type="GO" id="GO:0016787">
    <property type="term" value="F:hydrolase activity"/>
    <property type="evidence" value="ECO:0007669"/>
    <property type="project" value="UniProtKB-UniRule"/>
</dbReference>
<evidence type="ECO:0000313" key="4">
    <source>
        <dbReference type="EMBL" id="QBK90410.1"/>
    </source>
</evidence>
<keyword evidence="1 2" id="KW-0443">Lipid metabolism</keyword>
<comment type="caution">
    <text evidence="2">Lacks conserved residue(s) required for the propagation of feature annotation.</text>
</comment>
<dbReference type="InterPro" id="IPR016035">
    <property type="entry name" value="Acyl_Trfase/lysoPLipase"/>
</dbReference>
<reference evidence="4" key="1">
    <citation type="journal article" date="2019" name="MBio">
        <title>Virus Genomes from Deep Sea Sediments Expand the Ocean Megavirome and Support Independent Origins of Viral Gigantism.</title>
        <authorList>
            <person name="Backstrom D."/>
            <person name="Yutin N."/>
            <person name="Jorgensen S.L."/>
            <person name="Dharamshi J."/>
            <person name="Homa F."/>
            <person name="Zaremba-Niedwiedzka K."/>
            <person name="Spang A."/>
            <person name="Wolf Y.I."/>
            <person name="Koonin E.V."/>
            <person name="Ettema T.J."/>
        </authorList>
    </citation>
    <scope>NUCLEOTIDE SEQUENCE</scope>
</reference>
<feature type="active site" description="Proton acceptor" evidence="2">
    <location>
        <position position="189"/>
    </location>
</feature>
<accession>A0A481Z5P9</accession>
<dbReference type="Gene3D" id="3.40.1090.10">
    <property type="entry name" value="Cytosolic phospholipase A2 catalytic domain"/>
    <property type="match status" value="2"/>
</dbReference>
<dbReference type="InterPro" id="IPR002641">
    <property type="entry name" value="PNPLA_dom"/>
</dbReference>
<protein>
    <submittedName>
        <fullName evidence="4">Patatin-like phospholipase</fullName>
    </submittedName>
</protein>
<feature type="active site" description="Nucleophile" evidence="2">
    <location>
        <position position="58"/>
    </location>
</feature>